<proteinExistence type="inferred from homology"/>
<dbReference type="InterPro" id="IPR005475">
    <property type="entry name" value="Transketolase-like_Pyr-bd"/>
</dbReference>
<dbReference type="FunFam" id="3.40.50.970:FF:000129">
    <property type="entry name" value="Transketolase"/>
    <property type="match status" value="1"/>
</dbReference>
<dbReference type="Pfam" id="PF02780">
    <property type="entry name" value="Transketolase_C"/>
    <property type="match status" value="1"/>
</dbReference>
<dbReference type="Gene3D" id="3.40.50.970">
    <property type="match status" value="1"/>
</dbReference>
<dbReference type="Gene3D" id="3.40.50.920">
    <property type="match status" value="1"/>
</dbReference>
<evidence type="ECO:0000259" key="4">
    <source>
        <dbReference type="SMART" id="SM00861"/>
    </source>
</evidence>
<dbReference type="CDD" id="cd07033">
    <property type="entry name" value="TPP_PYR_DXS_TK_like"/>
    <property type="match status" value="1"/>
</dbReference>
<feature type="domain" description="Transketolase-like pyrimidine-binding" evidence="4">
    <location>
        <begin position="1"/>
        <end position="163"/>
    </location>
</feature>
<evidence type="ECO:0000313" key="5">
    <source>
        <dbReference type="EMBL" id="HHI65313.1"/>
    </source>
</evidence>
<dbReference type="InterPro" id="IPR051157">
    <property type="entry name" value="PDH/Transketolase"/>
</dbReference>
<accession>A0A7C5PLW1</accession>
<dbReference type="AlphaFoldDB" id="A0A7C5PLW1"/>
<dbReference type="InterPro" id="IPR033248">
    <property type="entry name" value="Transketolase_C"/>
</dbReference>
<dbReference type="PANTHER" id="PTHR43825">
    <property type="entry name" value="PYRUVATE DEHYDROGENASE E1 COMPONENT"/>
    <property type="match status" value="1"/>
</dbReference>
<comment type="caution">
    <text evidence="5">The sequence shown here is derived from an EMBL/GenBank/DDBJ whole genome shotgun (WGS) entry which is preliminary data.</text>
</comment>
<evidence type="ECO:0000256" key="3">
    <source>
        <dbReference type="ARBA" id="ARBA00023052"/>
    </source>
</evidence>
<evidence type="ECO:0000256" key="2">
    <source>
        <dbReference type="ARBA" id="ARBA00007131"/>
    </source>
</evidence>
<dbReference type="EMBL" id="DRUY01000070">
    <property type="protein sequence ID" value="HHI65313.1"/>
    <property type="molecule type" value="Genomic_DNA"/>
</dbReference>
<comment type="similarity">
    <text evidence="2">Belongs to the transketolase family.</text>
</comment>
<dbReference type="InterPro" id="IPR029061">
    <property type="entry name" value="THDP-binding"/>
</dbReference>
<keyword evidence="3" id="KW-0786">Thiamine pyrophosphate</keyword>
<evidence type="ECO:0000256" key="1">
    <source>
        <dbReference type="ARBA" id="ARBA00001964"/>
    </source>
</evidence>
<sequence length="308" mass="34197">MRKAFVKKLTELVSNNKNLYLLTGDLGFSVFDEFKEQFPDNFINMGVSEANMIGVAAGMAMRGKQVFVYSIIPFVTFRVLEQIRNDLCLQNLPVKIIGVGEGITYGTSGPTHHAIEDIGVMSSLPNLTVISPGDPIEVEKLVEQSLYLDAPCYIRLGKTGEEIINSQDVSLKIGKGNVIKEGKDIAIISTGNMLSSAIKVSMEFEKENVSSMVISLHTIKPLDETLLKEVAEKVKYIFVIEEHISSCGLGGKISFYYSQQNINVRMKCIGLQDDFIKFVGKQDFLRMKYGLDVDGIKKSIISFINSKK</sequence>
<dbReference type="InterPro" id="IPR009014">
    <property type="entry name" value="Transketo_C/PFOR_II"/>
</dbReference>
<comment type="cofactor">
    <cofactor evidence="1">
        <name>thiamine diphosphate</name>
        <dbReference type="ChEBI" id="CHEBI:58937"/>
    </cofactor>
</comment>
<dbReference type="PANTHER" id="PTHR43825:SF5">
    <property type="entry name" value="HYPOTHETICAL TRANSKETOLASE FAMILY PROTEIN"/>
    <property type="match status" value="1"/>
</dbReference>
<protein>
    <submittedName>
        <fullName evidence="5">1-deoxy-D-xylulose-5-phosphate synthase</fullName>
    </submittedName>
</protein>
<organism evidence="5">
    <name type="scientific">Thermodesulfobium narugense</name>
    <dbReference type="NCBI Taxonomy" id="184064"/>
    <lineage>
        <taxon>Bacteria</taxon>
        <taxon>Pseudomonadati</taxon>
        <taxon>Thermodesulfobiota</taxon>
        <taxon>Thermodesulfobiia</taxon>
        <taxon>Thermodesulfobiales</taxon>
        <taxon>Thermodesulfobiaceae</taxon>
        <taxon>Thermodesulfobium</taxon>
    </lineage>
</organism>
<dbReference type="SUPFAM" id="SSF52518">
    <property type="entry name" value="Thiamin diphosphate-binding fold (THDP-binding)"/>
    <property type="match status" value="1"/>
</dbReference>
<dbReference type="SMART" id="SM00861">
    <property type="entry name" value="Transket_pyr"/>
    <property type="match status" value="1"/>
</dbReference>
<dbReference type="SUPFAM" id="SSF52922">
    <property type="entry name" value="TK C-terminal domain-like"/>
    <property type="match status" value="1"/>
</dbReference>
<dbReference type="Pfam" id="PF02779">
    <property type="entry name" value="Transket_pyr"/>
    <property type="match status" value="1"/>
</dbReference>
<gene>
    <name evidence="5" type="ORF">ENL70_02025</name>
</gene>
<reference evidence="5" key="1">
    <citation type="journal article" date="2020" name="mSystems">
        <title>Genome- and Community-Level Interaction Insights into Carbon Utilization and Element Cycling Functions of Hydrothermarchaeota in Hydrothermal Sediment.</title>
        <authorList>
            <person name="Zhou Z."/>
            <person name="Liu Y."/>
            <person name="Xu W."/>
            <person name="Pan J."/>
            <person name="Luo Z.H."/>
            <person name="Li M."/>
        </authorList>
    </citation>
    <scope>NUCLEOTIDE SEQUENCE [LARGE SCALE GENOMIC DNA]</scope>
    <source>
        <strain evidence="5">SpSt-1019</strain>
    </source>
</reference>
<name>A0A7C5PLW1_9BACT</name>